<proteinExistence type="predicted"/>
<dbReference type="GO" id="GO:0032259">
    <property type="term" value="P:methylation"/>
    <property type="evidence" value="ECO:0007669"/>
    <property type="project" value="UniProtKB-KW"/>
</dbReference>
<sequence>MNKDAAHAGQAAYTPFTLPLYDRLVLGASCRWLWRCPSERILDHYQKQVSSNHLDVGVGSGYFLDHVAFRSDRPRLVLMDMNANSLAFCSRRIARYSPKLLQSNVLEPIDFDGARFDSLGMNFLLHCLPGDMHGKARALDHLKPLLNPGARVFGATLLHGGVERNLPARGLMHLYNRRGIFSNREDSLMALERELQGRFDAVEIHVQGCAALFAARVKD</sequence>
<reference evidence="2 3" key="1">
    <citation type="journal article" date="2012" name="J. Bacteriol.">
        <title>Genome Sequence of the Alkane-Degrading Bacterium Alcanivorax hongdengensis Type Strain A-11-3.</title>
        <authorList>
            <person name="Lai Q."/>
            <person name="Shao Z."/>
        </authorList>
    </citation>
    <scope>NUCLEOTIDE SEQUENCE [LARGE SCALE GENOMIC DNA]</scope>
    <source>
        <strain evidence="2 3">A-11-3</strain>
    </source>
</reference>
<dbReference type="InterPro" id="IPR013217">
    <property type="entry name" value="Methyltransf_12"/>
</dbReference>
<dbReference type="Pfam" id="PF08242">
    <property type="entry name" value="Methyltransf_12"/>
    <property type="match status" value="1"/>
</dbReference>
<dbReference type="eggNOG" id="COG2890">
    <property type="taxonomic scope" value="Bacteria"/>
</dbReference>
<dbReference type="CDD" id="cd02440">
    <property type="entry name" value="AdoMet_MTases"/>
    <property type="match status" value="1"/>
</dbReference>
<gene>
    <name evidence="2" type="ORF">A11A3_04054</name>
</gene>
<protein>
    <submittedName>
        <fullName evidence="2">Type 12 methyltransferase</fullName>
    </submittedName>
</protein>
<dbReference type="STRING" id="1177179.A11A3_04054"/>
<evidence type="ECO:0000313" key="2">
    <source>
        <dbReference type="EMBL" id="EKF75501.1"/>
    </source>
</evidence>
<dbReference type="SUPFAM" id="SSF53335">
    <property type="entry name" value="S-adenosyl-L-methionine-dependent methyltransferases"/>
    <property type="match status" value="1"/>
</dbReference>
<dbReference type="Gene3D" id="3.40.50.150">
    <property type="entry name" value="Vaccinia Virus protein VP39"/>
    <property type="match status" value="1"/>
</dbReference>
<dbReference type="AlphaFoldDB" id="L0WEQ9"/>
<evidence type="ECO:0000259" key="1">
    <source>
        <dbReference type="Pfam" id="PF08242"/>
    </source>
</evidence>
<feature type="domain" description="Methyltransferase type 12" evidence="1">
    <location>
        <begin position="54"/>
        <end position="151"/>
    </location>
</feature>
<organism evidence="2 3">
    <name type="scientific">Alcanivorax hongdengensis A-11-3</name>
    <dbReference type="NCBI Taxonomy" id="1177179"/>
    <lineage>
        <taxon>Bacteria</taxon>
        <taxon>Pseudomonadati</taxon>
        <taxon>Pseudomonadota</taxon>
        <taxon>Gammaproteobacteria</taxon>
        <taxon>Oceanospirillales</taxon>
        <taxon>Alcanivoracaceae</taxon>
        <taxon>Alcanivorax</taxon>
    </lineage>
</organism>
<dbReference type="InterPro" id="IPR016584">
    <property type="entry name" value="MeTrfase_VrtF"/>
</dbReference>
<accession>L0WEQ9</accession>
<keyword evidence="2" id="KW-0489">Methyltransferase</keyword>
<keyword evidence="3" id="KW-1185">Reference proteome</keyword>
<dbReference type="RefSeq" id="WP_008927997.1">
    <property type="nucleotide sequence ID" value="NZ_AMRJ01000003.1"/>
</dbReference>
<evidence type="ECO:0000313" key="3">
    <source>
        <dbReference type="Proteomes" id="UP000010164"/>
    </source>
</evidence>
<comment type="caution">
    <text evidence="2">The sequence shown here is derived from an EMBL/GenBank/DDBJ whole genome shotgun (WGS) entry which is preliminary data.</text>
</comment>
<dbReference type="InterPro" id="IPR029063">
    <property type="entry name" value="SAM-dependent_MTases_sf"/>
</dbReference>
<keyword evidence="2" id="KW-0808">Transferase</keyword>
<dbReference type="Proteomes" id="UP000010164">
    <property type="component" value="Unassembled WGS sequence"/>
</dbReference>
<dbReference type="EMBL" id="AMRJ01000003">
    <property type="protein sequence ID" value="EKF75501.1"/>
    <property type="molecule type" value="Genomic_DNA"/>
</dbReference>
<name>L0WEQ9_9GAMM</name>
<dbReference type="GO" id="GO:0008168">
    <property type="term" value="F:methyltransferase activity"/>
    <property type="evidence" value="ECO:0007669"/>
    <property type="project" value="UniProtKB-KW"/>
</dbReference>
<dbReference type="OrthoDB" id="507855at2"/>
<dbReference type="PIRSF" id="PIRSF011491">
    <property type="entry name" value="Mtase_YbcY_prd"/>
    <property type="match status" value="1"/>
</dbReference>
<dbReference type="PATRIC" id="fig|1177179.3.peg.809"/>